<protein>
    <submittedName>
        <fullName evidence="1">Uncharacterized protein</fullName>
    </submittedName>
</protein>
<evidence type="ECO:0000313" key="1">
    <source>
        <dbReference type="EMBL" id="GLY67287.1"/>
    </source>
</evidence>
<gene>
    <name evidence="1" type="ORF">Atai01_39060</name>
</gene>
<dbReference type="AlphaFoldDB" id="A0A9W6R484"/>
<comment type="caution">
    <text evidence="1">The sequence shown here is derived from an EMBL/GenBank/DDBJ whole genome shotgun (WGS) entry which is preliminary data.</text>
</comment>
<dbReference type="Proteomes" id="UP001165136">
    <property type="component" value="Unassembled WGS sequence"/>
</dbReference>
<accession>A0A9W6R484</accession>
<evidence type="ECO:0000313" key="2">
    <source>
        <dbReference type="Proteomes" id="UP001165136"/>
    </source>
</evidence>
<organism evidence="1 2">
    <name type="scientific">Amycolatopsis taiwanensis</name>
    <dbReference type="NCBI Taxonomy" id="342230"/>
    <lineage>
        <taxon>Bacteria</taxon>
        <taxon>Bacillati</taxon>
        <taxon>Actinomycetota</taxon>
        <taxon>Actinomycetes</taxon>
        <taxon>Pseudonocardiales</taxon>
        <taxon>Pseudonocardiaceae</taxon>
        <taxon>Amycolatopsis</taxon>
    </lineage>
</organism>
<reference evidence="1" key="1">
    <citation type="submission" date="2023-03" db="EMBL/GenBank/DDBJ databases">
        <title>Amycolatopsis taiwanensis NBRC 103393.</title>
        <authorList>
            <person name="Ichikawa N."/>
            <person name="Sato H."/>
            <person name="Tonouchi N."/>
        </authorList>
    </citation>
    <scope>NUCLEOTIDE SEQUENCE</scope>
    <source>
        <strain evidence="1">NBRC 103393</strain>
    </source>
</reference>
<proteinExistence type="predicted"/>
<dbReference type="EMBL" id="BSTI01000008">
    <property type="protein sequence ID" value="GLY67287.1"/>
    <property type="molecule type" value="Genomic_DNA"/>
</dbReference>
<name>A0A9W6R484_9PSEU</name>
<sequence>MLTNWVAIGLSSAALLVSLAQAVWRWQELRQKAQPLVVHPVVIGDPAERELGVRLWRIEVRAYNPSSSTATVVNIGIEWLDHQQSYEGCHSHLESIQPGECMVATELTREVLCRSLSLEDFTGTLALRAYATAFSRDGKQRRVYSSSFDVPAAMFSEDGLPVSQVRRSE</sequence>
<dbReference type="RefSeq" id="WP_156960246.1">
    <property type="nucleotide sequence ID" value="NZ_BSTI01000008.1"/>
</dbReference>
<keyword evidence="2" id="KW-1185">Reference proteome</keyword>